<dbReference type="GO" id="GO:1990234">
    <property type="term" value="C:transferase complex"/>
    <property type="evidence" value="ECO:0007669"/>
    <property type="project" value="UniProtKB-ARBA"/>
</dbReference>
<dbReference type="Pfam" id="PF00400">
    <property type="entry name" value="WD40"/>
    <property type="match status" value="3"/>
</dbReference>
<keyword evidence="2" id="KW-0677">Repeat</keyword>
<comment type="caution">
    <text evidence="4">The sequence shown here is derived from an EMBL/GenBank/DDBJ whole genome shotgun (WGS) entry which is preliminary data.</text>
</comment>
<dbReference type="EMBL" id="ASPP01001783">
    <property type="protein sequence ID" value="ETO35283.1"/>
    <property type="molecule type" value="Genomic_DNA"/>
</dbReference>
<dbReference type="PANTHER" id="PTHR22847:SF637">
    <property type="entry name" value="WD REPEAT DOMAIN 5B"/>
    <property type="match status" value="1"/>
</dbReference>
<protein>
    <submittedName>
        <fullName evidence="4">WD-repeat protein</fullName>
    </submittedName>
</protein>
<dbReference type="SMART" id="SM00320">
    <property type="entry name" value="WD40"/>
    <property type="match status" value="3"/>
</dbReference>
<accession>X6PAX9</accession>
<evidence type="ECO:0000313" key="4">
    <source>
        <dbReference type="EMBL" id="ETO35283.1"/>
    </source>
</evidence>
<dbReference type="Proteomes" id="UP000023152">
    <property type="component" value="Unassembled WGS sequence"/>
</dbReference>
<dbReference type="PROSITE" id="PS50082">
    <property type="entry name" value="WD_REPEATS_2"/>
    <property type="match status" value="2"/>
</dbReference>
<dbReference type="PANTHER" id="PTHR22847">
    <property type="entry name" value="WD40 REPEAT PROTEIN"/>
    <property type="match status" value="1"/>
</dbReference>
<reference evidence="4 5" key="1">
    <citation type="journal article" date="2013" name="Curr. Biol.">
        <title>The Genome of the Foraminiferan Reticulomyxa filosa.</title>
        <authorList>
            <person name="Glockner G."/>
            <person name="Hulsmann N."/>
            <person name="Schleicher M."/>
            <person name="Noegel A.A."/>
            <person name="Eichinger L."/>
            <person name="Gallinger C."/>
            <person name="Pawlowski J."/>
            <person name="Sierra R."/>
            <person name="Euteneuer U."/>
            <person name="Pillet L."/>
            <person name="Moustafa A."/>
            <person name="Platzer M."/>
            <person name="Groth M."/>
            <person name="Szafranski K."/>
            <person name="Schliwa M."/>
        </authorList>
    </citation>
    <scope>NUCLEOTIDE SEQUENCE [LARGE SCALE GENOMIC DNA]</scope>
</reference>
<dbReference type="InterPro" id="IPR019775">
    <property type="entry name" value="WD40_repeat_CS"/>
</dbReference>
<dbReference type="InterPro" id="IPR001680">
    <property type="entry name" value="WD40_rpt"/>
</dbReference>
<organism evidence="4 5">
    <name type="scientific">Reticulomyxa filosa</name>
    <dbReference type="NCBI Taxonomy" id="46433"/>
    <lineage>
        <taxon>Eukaryota</taxon>
        <taxon>Sar</taxon>
        <taxon>Rhizaria</taxon>
        <taxon>Retaria</taxon>
        <taxon>Foraminifera</taxon>
        <taxon>Monothalamids</taxon>
        <taxon>Reticulomyxidae</taxon>
        <taxon>Reticulomyxa</taxon>
    </lineage>
</organism>
<name>X6PAX9_RETFI</name>
<evidence type="ECO:0000256" key="3">
    <source>
        <dbReference type="PROSITE-ProRule" id="PRU00221"/>
    </source>
</evidence>
<dbReference type="Gene3D" id="2.130.10.10">
    <property type="entry name" value="YVTN repeat-like/Quinoprotein amine dehydrogenase"/>
    <property type="match status" value="2"/>
</dbReference>
<keyword evidence="5" id="KW-1185">Reference proteome</keyword>
<gene>
    <name evidence="4" type="ORF">RFI_01780</name>
</gene>
<dbReference type="InterPro" id="IPR036322">
    <property type="entry name" value="WD40_repeat_dom_sf"/>
</dbReference>
<feature type="repeat" description="WD" evidence="3">
    <location>
        <begin position="34"/>
        <end position="77"/>
    </location>
</feature>
<evidence type="ECO:0000256" key="1">
    <source>
        <dbReference type="ARBA" id="ARBA00022574"/>
    </source>
</evidence>
<dbReference type="PROSITE" id="PS50294">
    <property type="entry name" value="WD_REPEATS_REGION"/>
    <property type="match status" value="1"/>
</dbReference>
<sequence>MGWIRGFDKIIINYVAIVLMLDTFCSNSKLIKTFTGYPNRVYSIDYYKYDNSQFLYFGTIDKIVHVWDVESNTQIKSFNGHSSSIYCVKFSPYHCYNNNLIRFWDIKDNRQLQNLMDIQKVFLELNFHHLMVNIYISPLQSNNNNNNIGIIGSYDEIIQIFNGHTRPVKVVEYSSFITNNNSNVICSGSMDNTIRFWDIRLNKNELNLIKGFDMENCGIFCLTFFSSEEKNNGCDINLCYCSYGCPIRIWG</sequence>
<dbReference type="AlphaFoldDB" id="X6PAX9"/>
<keyword evidence="1 3" id="KW-0853">WD repeat</keyword>
<dbReference type="PROSITE" id="PS00678">
    <property type="entry name" value="WD_REPEATS_1"/>
    <property type="match status" value="1"/>
</dbReference>
<feature type="repeat" description="WD" evidence="3">
    <location>
        <begin position="161"/>
        <end position="207"/>
    </location>
</feature>
<dbReference type="SUPFAM" id="SSF50978">
    <property type="entry name" value="WD40 repeat-like"/>
    <property type="match status" value="1"/>
</dbReference>
<dbReference type="InterPro" id="IPR015943">
    <property type="entry name" value="WD40/YVTN_repeat-like_dom_sf"/>
</dbReference>
<proteinExistence type="predicted"/>
<evidence type="ECO:0000313" key="5">
    <source>
        <dbReference type="Proteomes" id="UP000023152"/>
    </source>
</evidence>
<evidence type="ECO:0000256" key="2">
    <source>
        <dbReference type="ARBA" id="ARBA00022737"/>
    </source>
</evidence>